<dbReference type="PANTHER" id="PTHR39757">
    <property type="match status" value="1"/>
</dbReference>
<evidence type="ECO:0000256" key="8">
    <source>
        <dbReference type="SAM" id="SignalP"/>
    </source>
</evidence>
<dbReference type="OrthoDB" id="1716816at2759"/>
<dbReference type="Gene3D" id="3.50.50.60">
    <property type="entry name" value="FAD/NAD(P)-binding domain"/>
    <property type="match status" value="1"/>
</dbReference>
<dbReference type="NCBIfam" id="TIGR01790">
    <property type="entry name" value="carotene-cycl"/>
    <property type="match status" value="1"/>
</dbReference>
<dbReference type="InterPro" id="IPR010108">
    <property type="entry name" value="Lycopene_cyclase_b/e"/>
</dbReference>
<proteinExistence type="inferred from homology"/>
<comment type="pathway">
    <text evidence="6">Carotenoid biosynthesis; beta-zeacarotene biosynthesis.</text>
</comment>
<sequence>MRSSSNRSPVGMMQCWKQFLIFTVSLRLTQSFSPAGQPSHLRLHQQPKHIQRISTPLSLSSSDIINNDDSDDNDDSDKIMDVVICGAGPSGLLLAKEMASRNLKVVVVDPALDKPWPNNYGVWMDEADYFGYAHCCDKVWKQVGIVFDEDTPELVLTRPYGRIDRKKLKGQLVDECRDMGVEFAVAKATNVEHFDDQPSVVTTSSRPGGNNDNNNQQKKKQWKALLVTDATGFSREFVKHDVEFDPGYQVTYGARFRVKDLGPYKMERMVLMDYCERHLYEDTELTKSNVRFPSFVYAMPLAPDEIFLEETVLVSRPGASSRDLQARLKLRMKALGIEPLEVLEDERAAIPMGGMDPVVPQRTLGFGATASLVHPASGYMVARAMEVAPRVAQAVATEIQSLRQRNNNDGEVAVTNKDEMDKIAKAGWDAVWPTDERRQRDFMHFGFELLCRLDPQELRDFFTGFFRLPNGLWEHFLSWRLSGVGHIVMGITVWATCIPKRFMPSMLINSLPFLANRLAGPFVSRGDFAKIDTDSVYSDAWSGNATVWEPEAYYPYLEDLSKKDFGVDKKATSEEPAVTQELDLVK</sequence>
<comment type="pathway">
    <text evidence="1">Carotenoid biosynthesis; beta-carotene biosynthesis.</text>
</comment>
<evidence type="ECO:0000256" key="2">
    <source>
        <dbReference type="ARBA" id="ARBA00006599"/>
    </source>
</evidence>
<evidence type="ECO:0000313" key="10">
    <source>
        <dbReference type="Proteomes" id="UP001153069"/>
    </source>
</evidence>
<evidence type="ECO:0000313" key="9">
    <source>
        <dbReference type="EMBL" id="CAB9519956.1"/>
    </source>
</evidence>
<gene>
    <name evidence="9" type="ORF">SEMRO_1061_G236780.1</name>
</gene>
<organism evidence="9 10">
    <name type="scientific">Seminavis robusta</name>
    <dbReference type="NCBI Taxonomy" id="568900"/>
    <lineage>
        <taxon>Eukaryota</taxon>
        <taxon>Sar</taxon>
        <taxon>Stramenopiles</taxon>
        <taxon>Ochrophyta</taxon>
        <taxon>Bacillariophyta</taxon>
        <taxon>Bacillariophyceae</taxon>
        <taxon>Bacillariophycidae</taxon>
        <taxon>Naviculales</taxon>
        <taxon>Naviculaceae</taxon>
        <taxon>Seminavis</taxon>
    </lineage>
</organism>
<dbReference type="PANTHER" id="PTHR39757:SF5">
    <property type="entry name" value="OS02G0190600 PROTEIN"/>
    <property type="match status" value="1"/>
</dbReference>
<feature type="signal peptide" evidence="8">
    <location>
        <begin position="1"/>
        <end position="31"/>
    </location>
</feature>
<dbReference type="AlphaFoldDB" id="A0A9N8HN80"/>
<accession>A0A9N8HN80</accession>
<dbReference type="Proteomes" id="UP001153069">
    <property type="component" value="Unassembled WGS sequence"/>
</dbReference>
<evidence type="ECO:0000256" key="7">
    <source>
        <dbReference type="SAM" id="MobiDB-lite"/>
    </source>
</evidence>
<dbReference type="EMBL" id="CAICTM010001059">
    <property type="protein sequence ID" value="CAB9519956.1"/>
    <property type="molecule type" value="Genomic_DNA"/>
</dbReference>
<evidence type="ECO:0000256" key="1">
    <source>
        <dbReference type="ARBA" id="ARBA00005089"/>
    </source>
</evidence>
<dbReference type="GO" id="GO:0016117">
    <property type="term" value="P:carotenoid biosynthetic process"/>
    <property type="evidence" value="ECO:0007669"/>
    <property type="project" value="UniProtKB-KW"/>
</dbReference>
<comment type="similarity">
    <text evidence="2">Belongs to the lycopene cyclase family.</text>
</comment>
<feature type="region of interest" description="Disordered" evidence="7">
    <location>
        <begin position="196"/>
        <end position="220"/>
    </location>
</feature>
<protein>
    <recommendedName>
        <fullName evidence="3">lycopene beta-cyclase</fullName>
        <ecNumber evidence="3">5.5.1.19</ecNumber>
    </recommendedName>
</protein>
<dbReference type="InterPro" id="IPR036188">
    <property type="entry name" value="FAD/NAD-bd_sf"/>
</dbReference>
<feature type="compositionally biased region" description="Polar residues" evidence="7">
    <location>
        <begin position="199"/>
        <end position="208"/>
    </location>
</feature>
<keyword evidence="8" id="KW-0732">Signal</keyword>
<feature type="chain" id="PRO_5040468500" description="lycopene beta-cyclase" evidence="8">
    <location>
        <begin position="32"/>
        <end position="586"/>
    </location>
</feature>
<keyword evidence="5" id="KW-0520">NAD</keyword>
<keyword evidence="4" id="KW-0125">Carotenoid biosynthesis</keyword>
<reference evidence="9" key="1">
    <citation type="submission" date="2020-06" db="EMBL/GenBank/DDBJ databases">
        <authorList>
            <consortium name="Plant Systems Biology data submission"/>
        </authorList>
    </citation>
    <scope>NUCLEOTIDE SEQUENCE</scope>
    <source>
        <strain evidence="9">D6</strain>
    </source>
</reference>
<evidence type="ECO:0000256" key="3">
    <source>
        <dbReference type="ARBA" id="ARBA00012242"/>
    </source>
</evidence>
<dbReference type="SUPFAM" id="SSF51905">
    <property type="entry name" value="FAD/NAD(P)-binding domain"/>
    <property type="match status" value="1"/>
</dbReference>
<dbReference type="GO" id="GO:0016860">
    <property type="term" value="F:intramolecular oxidoreductase activity"/>
    <property type="evidence" value="ECO:0007669"/>
    <property type="project" value="UniProtKB-ARBA"/>
</dbReference>
<dbReference type="EC" id="5.5.1.19" evidence="3"/>
<dbReference type="Pfam" id="PF05834">
    <property type="entry name" value="Lycopene_cycl"/>
    <property type="match status" value="1"/>
</dbReference>
<dbReference type="GO" id="GO:0016705">
    <property type="term" value="F:oxidoreductase activity, acting on paired donors, with incorporation or reduction of molecular oxygen"/>
    <property type="evidence" value="ECO:0007669"/>
    <property type="project" value="InterPro"/>
</dbReference>
<comment type="caution">
    <text evidence="9">The sequence shown here is derived from an EMBL/GenBank/DDBJ whole genome shotgun (WGS) entry which is preliminary data.</text>
</comment>
<name>A0A9N8HN80_9STRA</name>
<keyword evidence="10" id="KW-1185">Reference proteome</keyword>
<evidence type="ECO:0000256" key="6">
    <source>
        <dbReference type="ARBA" id="ARBA00037906"/>
    </source>
</evidence>
<evidence type="ECO:0000256" key="4">
    <source>
        <dbReference type="ARBA" id="ARBA00022746"/>
    </source>
</evidence>
<evidence type="ECO:0000256" key="5">
    <source>
        <dbReference type="ARBA" id="ARBA00023027"/>
    </source>
</evidence>